<evidence type="ECO:0000313" key="6">
    <source>
        <dbReference type="Proteomes" id="UP000509241"/>
    </source>
</evidence>
<keyword evidence="2" id="KW-0238">DNA-binding</keyword>
<accession>A0A7D5H5C2</accession>
<dbReference type="KEGG" id="haly:HYG82_13010"/>
<protein>
    <submittedName>
        <fullName evidence="5">Helix-turn-helix transcriptional regulator</fullName>
    </submittedName>
</protein>
<keyword evidence="6" id="KW-1185">Reference proteome</keyword>
<dbReference type="GO" id="GO:0003677">
    <property type="term" value="F:DNA binding"/>
    <property type="evidence" value="ECO:0007669"/>
    <property type="project" value="UniProtKB-KW"/>
</dbReference>
<dbReference type="Gene3D" id="1.10.10.10">
    <property type="entry name" value="Winged helix-like DNA-binding domain superfamily/Winged helix DNA-binding domain"/>
    <property type="match status" value="1"/>
</dbReference>
<dbReference type="AlphaFoldDB" id="A0A7D5H5C2"/>
<dbReference type="Pfam" id="PF01638">
    <property type="entry name" value="HxlR"/>
    <property type="match status" value="1"/>
</dbReference>
<dbReference type="InterPro" id="IPR002577">
    <property type="entry name" value="HTH_HxlR"/>
</dbReference>
<evidence type="ECO:0000256" key="3">
    <source>
        <dbReference type="ARBA" id="ARBA00023163"/>
    </source>
</evidence>
<name>A0A7D5H5C2_9EURY</name>
<dbReference type="EMBL" id="CP058601">
    <property type="protein sequence ID" value="QLG51211.1"/>
    <property type="molecule type" value="Genomic_DNA"/>
</dbReference>
<dbReference type="InterPro" id="IPR036388">
    <property type="entry name" value="WH-like_DNA-bd_sf"/>
</dbReference>
<dbReference type="PANTHER" id="PTHR33204:SF18">
    <property type="entry name" value="TRANSCRIPTIONAL REGULATORY PROTEIN"/>
    <property type="match status" value="1"/>
</dbReference>
<evidence type="ECO:0000256" key="2">
    <source>
        <dbReference type="ARBA" id="ARBA00023125"/>
    </source>
</evidence>
<keyword evidence="3" id="KW-0804">Transcription</keyword>
<organism evidence="5 6">
    <name type="scientific">Natrinema halophilum</name>
    <dbReference type="NCBI Taxonomy" id="1699371"/>
    <lineage>
        <taxon>Archaea</taxon>
        <taxon>Methanobacteriati</taxon>
        <taxon>Methanobacteriota</taxon>
        <taxon>Stenosarchaea group</taxon>
        <taxon>Halobacteria</taxon>
        <taxon>Halobacteriales</taxon>
        <taxon>Natrialbaceae</taxon>
        <taxon>Natrinema</taxon>
    </lineage>
</organism>
<evidence type="ECO:0000313" key="5">
    <source>
        <dbReference type="EMBL" id="QLG51211.1"/>
    </source>
</evidence>
<keyword evidence="1" id="KW-0805">Transcription regulation</keyword>
<dbReference type="OrthoDB" id="10490at2157"/>
<dbReference type="PANTHER" id="PTHR33204">
    <property type="entry name" value="TRANSCRIPTIONAL REGULATOR, MARR FAMILY"/>
    <property type="match status" value="1"/>
</dbReference>
<dbReference type="Proteomes" id="UP000509241">
    <property type="component" value="Chromosome"/>
</dbReference>
<dbReference type="InterPro" id="IPR036390">
    <property type="entry name" value="WH_DNA-bd_sf"/>
</dbReference>
<sequence>MELLSRRYAMQLICVVGAIGPARYGEIEDAFEDVSSSTLSNRLDDLVDAGYLSREQFAEIPPRVEYALTDEGDELCRRLQPLLEWAADRER</sequence>
<proteinExistence type="predicted"/>
<feature type="domain" description="HTH hxlR-type" evidence="4">
    <location>
        <begin position="1"/>
        <end position="91"/>
    </location>
</feature>
<evidence type="ECO:0000259" key="4">
    <source>
        <dbReference type="PROSITE" id="PS51118"/>
    </source>
</evidence>
<dbReference type="SUPFAM" id="SSF46785">
    <property type="entry name" value="Winged helix' DNA-binding domain"/>
    <property type="match status" value="1"/>
</dbReference>
<reference evidence="5 6" key="1">
    <citation type="submission" date="2020-07" db="EMBL/GenBank/DDBJ databases">
        <authorList>
            <person name="Cui H."/>
        </authorList>
    </citation>
    <scope>NUCLEOTIDE SEQUENCE [LARGE SCALE GENOMIC DNA]</scope>
    <source>
        <strain evidence="5 6">YPL8</strain>
    </source>
</reference>
<gene>
    <name evidence="5" type="ORF">HYG82_13010</name>
</gene>
<evidence type="ECO:0000256" key="1">
    <source>
        <dbReference type="ARBA" id="ARBA00023015"/>
    </source>
</evidence>
<dbReference type="PROSITE" id="PS51118">
    <property type="entry name" value="HTH_HXLR"/>
    <property type="match status" value="1"/>
</dbReference>